<evidence type="ECO:0000313" key="1">
    <source>
        <dbReference type="EMBL" id="GEP69567.1"/>
    </source>
</evidence>
<gene>
    <name evidence="1" type="ORF">CSO01_22820</name>
</gene>
<comment type="caution">
    <text evidence="1">The sequence shown here is derived from an EMBL/GenBank/DDBJ whole genome shotgun (WGS) entry which is preliminary data.</text>
</comment>
<dbReference type="OrthoDB" id="4829487at2"/>
<reference evidence="1 2" key="1">
    <citation type="submission" date="2019-07" db="EMBL/GenBank/DDBJ databases">
        <title>Whole genome shotgun sequence of Cellulomonas soli NBRC 109434.</title>
        <authorList>
            <person name="Hosoyama A."/>
            <person name="Uohara A."/>
            <person name="Ohji S."/>
            <person name="Ichikawa N."/>
        </authorList>
    </citation>
    <scope>NUCLEOTIDE SEQUENCE [LARGE SCALE GENOMIC DNA]</scope>
    <source>
        <strain evidence="1 2">NBRC 109434</strain>
    </source>
</reference>
<accession>A0A512PEC6</accession>
<dbReference type="Proteomes" id="UP000321798">
    <property type="component" value="Unassembled WGS sequence"/>
</dbReference>
<protein>
    <submittedName>
        <fullName evidence="1">Uncharacterized protein</fullName>
    </submittedName>
</protein>
<keyword evidence="2" id="KW-1185">Reference proteome</keyword>
<dbReference type="RefSeq" id="WP_146953320.1">
    <property type="nucleotide sequence ID" value="NZ_BAABBJ010000007.1"/>
</dbReference>
<proteinExistence type="predicted"/>
<organism evidence="1 2">
    <name type="scientific">Cellulomonas soli</name>
    <dbReference type="NCBI Taxonomy" id="931535"/>
    <lineage>
        <taxon>Bacteria</taxon>
        <taxon>Bacillati</taxon>
        <taxon>Actinomycetota</taxon>
        <taxon>Actinomycetes</taxon>
        <taxon>Micrococcales</taxon>
        <taxon>Cellulomonadaceae</taxon>
        <taxon>Cellulomonas</taxon>
    </lineage>
</organism>
<dbReference type="AlphaFoldDB" id="A0A512PEC6"/>
<name>A0A512PEC6_9CELL</name>
<sequence>MSWLVMTAAGVAASTCAGVLYELVRARRLGRAAERGDVLELEGSIVGRLRYCHPPGGMLRIDGRRLSWLNAPGGIEYPVPLGGLRFVRSRADGAWAVAECVDGDEVVEIRCRAYALRHVRAVLEH</sequence>
<evidence type="ECO:0000313" key="2">
    <source>
        <dbReference type="Proteomes" id="UP000321798"/>
    </source>
</evidence>
<dbReference type="EMBL" id="BKAL01000007">
    <property type="protein sequence ID" value="GEP69567.1"/>
    <property type="molecule type" value="Genomic_DNA"/>
</dbReference>